<dbReference type="PANTHER" id="PTHR40980:SF4">
    <property type="entry name" value="TONB-DEPENDENT RECEPTOR-LIKE BETA-BARREL DOMAIN-CONTAINING PROTEIN"/>
    <property type="match status" value="1"/>
</dbReference>
<dbReference type="Gene3D" id="2.60.40.1120">
    <property type="entry name" value="Carboxypeptidase-like, regulatory domain"/>
    <property type="match status" value="1"/>
</dbReference>
<evidence type="ECO:0000259" key="5">
    <source>
        <dbReference type="Pfam" id="PF14905"/>
    </source>
</evidence>
<comment type="subcellular location">
    <subcellularLocation>
        <location evidence="1">Cell outer membrane</location>
    </subcellularLocation>
</comment>
<name>A0A1D7QDA8_9SPHI</name>
<dbReference type="SUPFAM" id="SSF49464">
    <property type="entry name" value="Carboxypeptidase regulatory domain-like"/>
    <property type="match status" value="1"/>
</dbReference>
<dbReference type="Pfam" id="PF14905">
    <property type="entry name" value="OMP_b-brl_3"/>
    <property type="match status" value="1"/>
</dbReference>
<evidence type="ECO:0000313" key="6">
    <source>
        <dbReference type="EMBL" id="AOM76672.1"/>
    </source>
</evidence>
<dbReference type="KEGG" id="psty:BFS30_05555"/>
<sequence length="812" mass="91277">MKTLYLNLLFLFIGSGVALGQDNTIQATISGAVTDDQKKPLDYATVALFNQADSTLVKSAITDAFGKFRFLQINPGNYYIKSSLMGYSTSKSALFKVDAKNINITLQDLRLSSGSKDLSEVKITSARPLFERKTDKLVMNVENSSLMTGSTALEVLQKAPGVTVDQNDNISMQGKQGVLIQIDGKQTYMSNADVSNLLRSMQSSQIESIELITNPSAKYEASGNSGIINIKTRKSKNGGTNGNVSGTLGYGKNLNENASLNLNHRSEKINLFGNYNFGGTKRNQTMTIDRISGQEAAKTYFAQSSRDVRKNNSNNFKAGMDIFLNKNNTLGILFSGYANTSNDMMDNNTWIGRSFLQPDSAVLARNLIKSDYQNYAYNLNYKSVLDTSGQEITVDLDYSRYHSGDDANYINRFIYANGGELKPTSFLRNQSPSRIDIKAFKVDYTLPLSKTLKLETGIKSSAVETDNNFIAEELKESQWQNDPLRSNQFIYDENVNAAYFNLSKQFKTTSIQLGLRAEQTNSKGNSITENKITKRSYLDFFPSVFINQTLTKDQTIGISYSRRIDRPSYDALNPFVYYLDQYTYNQGNPFLNPQYTHNFEANYTLKRYSLSLNYSLVKDVITEVLLPNEEKKALFQTNANLAENIVYGANLNIPVNIFKWWQTNNNLNVFHLKFNTPDLAGKPLNTSKTSFVIKSQHTFIINPDLNAELSARYESPLEYGTLTIGERHSFDIGMSKSLMDKKINIKLALSDVFNTQVTRLGSTYPGLSYQLNQKNETRVARITFSYKFGKNELKPARRRATGVEEEKGRMKN</sequence>
<evidence type="ECO:0000256" key="3">
    <source>
        <dbReference type="ARBA" id="ARBA00023237"/>
    </source>
</evidence>
<evidence type="ECO:0000313" key="7">
    <source>
        <dbReference type="Proteomes" id="UP000094313"/>
    </source>
</evidence>
<dbReference type="InterPro" id="IPR041700">
    <property type="entry name" value="OMP_b-brl_3"/>
</dbReference>
<organism evidence="6 7">
    <name type="scientific">Pedobacter steynii</name>
    <dbReference type="NCBI Taxonomy" id="430522"/>
    <lineage>
        <taxon>Bacteria</taxon>
        <taxon>Pseudomonadati</taxon>
        <taxon>Bacteroidota</taxon>
        <taxon>Sphingobacteriia</taxon>
        <taxon>Sphingobacteriales</taxon>
        <taxon>Sphingobacteriaceae</taxon>
        <taxon>Pedobacter</taxon>
    </lineage>
</organism>
<feature type="signal peptide" evidence="4">
    <location>
        <begin position="1"/>
        <end position="20"/>
    </location>
</feature>
<dbReference type="PANTHER" id="PTHR40980">
    <property type="entry name" value="PLUG DOMAIN-CONTAINING PROTEIN"/>
    <property type="match status" value="1"/>
</dbReference>
<dbReference type="AlphaFoldDB" id="A0A1D7QDA8"/>
<dbReference type="Pfam" id="PF13620">
    <property type="entry name" value="CarboxypepD_reg"/>
    <property type="match status" value="1"/>
</dbReference>
<protein>
    <recommendedName>
        <fullName evidence="5">Outer membrane protein beta-barrel domain-containing protein</fullName>
    </recommendedName>
</protein>
<dbReference type="Proteomes" id="UP000094313">
    <property type="component" value="Chromosome"/>
</dbReference>
<keyword evidence="3" id="KW-0998">Cell outer membrane</keyword>
<gene>
    <name evidence="6" type="ORF">BFS30_05555</name>
</gene>
<evidence type="ECO:0000256" key="2">
    <source>
        <dbReference type="ARBA" id="ARBA00023136"/>
    </source>
</evidence>
<evidence type="ECO:0000256" key="1">
    <source>
        <dbReference type="ARBA" id="ARBA00004442"/>
    </source>
</evidence>
<evidence type="ECO:0000256" key="4">
    <source>
        <dbReference type="SAM" id="SignalP"/>
    </source>
</evidence>
<dbReference type="RefSeq" id="WP_069378366.1">
    <property type="nucleotide sequence ID" value="NZ_CP017141.1"/>
</dbReference>
<keyword evidence="7" id="KW-1185">Reference proteome</keyword>
<dbReference type="InterPro" id="IPR008969">
    <property type="entry name" value="CarboxyPept-like_regulatory"/>
</dbReference>
<keyword evidence="2" id="KW-0472">Membrane</keyword>
<feature type="domain" description="Outer membrane protein beta-barrel" evidence="5">
    <location>
        <begin position="385"/>
        <end position="786"/>
    </location>
</feature>
<dbReference type="SUPFAM" id="SSF56935">
    <property type="entry name" value="Porins"/>
    <property type="match status" value="1"/>
</dbReference>
<dbReference type="EMBL" id="CP017141">
    <property type="protein sequence ID" value="AOM76672.1"/>
    <property type="molecule type" value="Genomic_DNA"/>
</dbReference>
<feature type="chain" id="PRO_5009098464" description="Outer membrane protein beta-barrel domain-containing protein" evidence="4">
    <location>
        <begin position="21"/>
        <end position="812"/>
    </location>
</feature>
<reference evidence="6 7" key="1">
    <citation type="submission" date="2016-08" db="EMBL/GenBank/DDBJ databases">
        <authorList>
            <person name="Seilhamer J.J."/>
        </authorList>
    </citation>
    <scope>NUCLEOTIDE SEQUENCE [LARGE SCALE GENOMIC DNA]</scope>
    <source>
        <strain evidence="6 7">DX4</strain>
    </source>
</reference>
<dbReference type="InterPro" id="IPR036942">
    <property type="entry name" value="Beta-barrel_TonB_sf"/>
</dbReference>
<dbReference type="Gene3D" id="2.40.170.20">
    <property type="entry name" value="TonB-dependent receptor, beta-barrel domain"/>
    <property type="match status" value="1"/>
</dbReference>
<keyword evidence="4" id="KW-0732">Signal</keyword>
<accession>A0A1D7QDA8</accession>
<dbReference type="GO" id="GO:0009279">
    <property type="term" value="C:cell outer membrane"/>
    <property type="evidence" value="ECO:0007669"/>
    <property type="project" value="UniProtKB-SubCell"/>
</dbReference>
<proteinExistence type="predicted"/>